<evidence type="ECO:0000256" key="2">
    <source>
        <dbReference type="ARBA" id="ARBA00011955"/>
    </source>
</evidence>
<comment type="cofactor">
    <cofactor evidence="1">
        <name>Mg(2+)</name>
        <dbReference type="ChEBI" id="CHEBI:18420"/>
    </cofactor>
</comment>
<evidence type="ECO:0000313" key="12">
    <source>
        <dbReference type="EMBL" id="CUX80558.1"/>
    </source>
</evidence>
<reference evidence="12 15" key="2">
    <citation type="submission" date="2016-01" db="EMBL/GenBank/DDBJ databases">
        <authorList>
            <person name="Varghese N."/>
        </authorList>
    </citation>
    <scope>NUCLEOTIDE SEQUENCE [LARGE SCALE GENOMIC DNA]</scope>
    <source>
        <strain evidence="12 15">HL-91</strain>
    </source>
</reference>
<reference evidence="13 14" key="1">
    <citation type="submission" date="2015-09" db="EMBL/GenBank/DDBJ databases">
        <title>Identification and resolution of microdiversity through metagenomic sequencing of parallel consortia.</title>
        <authorList>
            <person name="Nelson W.C."/>
            <person name="Romine M.F."/>
            <person name="Lindemann S.R."/>
        </authorList>
    </citation>
    <scope>NUCLEOTIDE SEQUENCE [LARGE SCALE GENOMIC DNA]</scope>
    <source>
        <strain evidence="13">HL-91</strain>
    </source>
</reference>
<keyword evidence="7" id="KW-0274">FAD</keyword>
<organism evidence="13 14">
    <name type="scientific">Roseibaca calidilacus</name>
    <dbReference type="NCBI Taxonomy" id="1666912"/>
    <lineage>
        <taxon>Bacteria</taxon>
        <taxon>Pseudomonadati</taxon>
        <taxon>Pseudomonadota</taxon>
        <taxon>Alphaproteobacteria</taxon>
        <taxon>Rhodobacterales</taxon>
        <taxon>Paracoccaceae</taxon>
        <taxon>Roseinatronobacter</taxon>
    </lineage>
</organism>
<keyword evidence="6" id="KW-0479">Metal-binding</keyword>
<dbReference type="Gene3D" id="3.10.520.10">
    <property type="entry name" value="ApbE-like domains"/>
    <property type="match status" value="1"/>
</dbReference>
<evidence type="ECO:0000256" key="3">
    <source>
        <dbReference type="ARBA" id="ARBA00016337"/>
    </source>
</evidence>
<name>A0A0P7YWU1_9RHOB</name>
<keyword evidence="4" id="KW-0285">Flavoprotein</keyword>
<keyword evidence="15" id="KW-1185">Reference proteome</keyword>
<evidence type="ECO:0000256" key="11">
    <source>
        <dbReference type="SAM" id="SignalP"/>
    </source>
</evidence>
<dbReference type="GO" id="GO:0016740">
    <property type="term" value="F:transferase activity"/>
    <property type="evidence" value="ECO:0007669"/>
    <property type="project" value="UniProtKB-KW"/>
</dbReference>
<evidence type="ECO:0000313" key="13">
    <source>
        <dbReference type="EMBL" id="KPP93499.1"/>
    </source>
</evidence>
<evidence type="ECO:0000313" key="15">
    <source>
        <dbReference type="Proteomes" id="UP000182045"/>
    </source>
</evidence>
<dbReference type="InterPro" id="IPR003374">
    <property type="entry name" value="ApbE-like_sf"/>
</dbReference>
<evidence type="ECO:0000256" key="6">
    <source>
        <dbReference type="ARBA" id="ARBA00022723"/>
    </source>
</evidence>
<dbReference type="Proteomes" id="UP000182045">
    <property type="component" value="Unassembled WGS sequence"/>
</dbReference>
<sequence length="307" mass="32864">MSTLSRRRLLSIAACAALAASSRSEPLPRLTWHGVAFGADVSITLDGPEEITRPALARARHEIEAHERRFSLFRLDSDLVRLNAQGGLPDLDARWRNLLTLCDQLHHATNGAFDPTIQPLWHAHAFGGDVEAARALVGWRRLALPTPMQRGLHLDAGQALSFNGIAQGAATDAVRDSLKASGLTRVMIDIGEVATLGGPWRIGLSDPTAGHFATLKLKDMALAVSSPAALRLGAGAYHILHPKGDLRPRWSSVAVAARSAAVADGLSTAGCFMRAAELQRCARQLPQVHQVLVAHGQGNERAFSIPL</sequence>
<keyword evidence="8" id="KW-0460">Magnesium</keyword>
<dbReference type="OrthoDB" id="9778595at2"/>
<dbReference type="AlphaFoldDB" id="A0A0P7YWU1"/>
<dbReference type="STRING" id="1666912.Ga0058931_1204"/>
<feature type="chain" id="PRO_5039930910" description="FAD:protein FMN transferase" evidence="11">
    <location>
        <begin position="20"/>
        <end position="307"/>
    </location>
</feature>
<evidence type="ECO:0000256" key="8">
    <source>
        <dbReference type="ARBA" id="ARBA00022842"/>
    </source>
</evidence>
<evidence type="ECO:0000256" key="4">
    <source>
        <dbReference type="ARBA" id="ARBA00022630"/>
    </source>
</evidence>
<keyword evidence="5" id="KW-0808">Transferase</keyword>
<proteinExistence type="predicted"/>
<comment type="catalytic activity">
    <reaction evidence="10">
        <text>L-threonyl-[protein] + FAD = FMN-L-threonyl-[protein] + AMP + H(+)</text>
        <dbReference type="Rhea" id="RHEA:36847"/>
        <dbReference type="Rhea" id="RHEA-COMP:11060"/>
        <dbReference type="Rhea" id="RHEA-COMP:11061"/>
        <dbReference type="ChEBI" id="CHEBI:15378"/>
        <dbReference type="ChEBI" id="CHEBI:30013"/>
        <dbReference type="ChEBI" id="CHEBI:57692"/>
        <dbReference type="ChEBI" id="CHEBI:74257"/>
        <dbReference type="ChEBI" id="CHEBI:456215"/>
        <dbReference type="EC" id="2.7.1.180"/>
    </reaction>
</comment>
<accession>A0A0P7YWU1</accession>
<feature type="signal peptide" evidence="11">
    <location>
        <begin position="1"/>
        <end position="19"/>
    </location>
</feature>
<dbReference type="Pfam" id="PF02424">
    <property type="entry name" value="ApbE"/>
    <property type="match status" value="1"/>
</dbReference>
<evidence type="ECO:0000256" key="10">
    <source>
        <dbReference type="ARBA" id="ARBA00048540"/>
    </source>
</evidence>
<dbReference type="PANTHER" id="PTHR30040">
    <property type="entry name" value="THIAMINE BIOSYNTHESIS LIPOPROTEIN APBE"/>
    <property type="match status" value="1"/>
</dbReference>
<evidence type="ECO:0000256" key="5">
    <source>
        <dbReference type="ARBA" id="ARBA00022679"/>
    </source>
</evidence>
<dbReference type="EC" id="2.7.1.180" evidence="2"/>
<dbReference type="PANTHER" id="PTHR30040:SF2">
    <property type="entry name" value="FAD:PROTEIN FMN TRANSFERASE"/>
    <property type="match status" value="1"/>
</dbReference>
<dbReference type="SUPFAM" id="SSF143631">
    <property type="entry name" value="ApbE-like"/>
    <property type="match status" value="1"/>
</dbReference>
<dbReference type="EMBL" id="LJSG01000008">
    <property type="protein sequence ID" value="KPP93499.1"/>
    <property type="molecule type" value="Genomic_DNA"/>
</dbReference>
<protein>
    <recommendedName>
        <fullName evidence="3">FAD:protein FMN transferase</fullName>
        <ecNumber evidence="2">2.7.1.180</ecNumber>
    </recommendedName>
    <alternativeName>
        <fullName evidence="9">Flavin transferase</fullName>
    </alternativeName>
</protein>
<dbReference type="EMBL" id="FBYC01000004">
    <property type="protein sequence ID" value="CUX80558.1"/>
    <property type="molecule type" value="Genomic_DNA"/>
</dbReference>
<evidence type="ECO:0000256" key="9">
    <source>
        <dbReference type="ARBA" id="ARBA00031306"/>
    </source>
</evidence>
<evidence type="ECO:0000313" key="14">
    <source>
        <dbReference type="Proteomes" id="UP000050413"/>
    </source>
</evidence>
<dbReference type="RefSeq" id="WP_072245527.1">
    <property type="nucleotide sequence ID" value="NZ_FBYC01000004.1"/>
</dbReference>
<gene>
    <name evidence="13" type="primary">nosX</name>
    <name evidence="12" type="ORF">Ga0058931_1204</name>
    <name evidence="13" type="ORF">HLUCCA05_11025</name>
</gene>
<dbReference type="GO" id="GO:0046872">
    <property type="term" value="F:metal ion binding"/>
    <property type="evidence" value="ECO:0007669"/>
    <property type="project" value="UniProtKB-KW"/>
</dbReference>
<keyword evidence="13" id="KW-0449">Lipoprotein</keyword>
<keyword evidence="11" id="KW-0732">Signal</keyword>
<evidence type="ECO:0000256" key="7">
    <source>
        <dbReference type="ARBA" id="ARBA00022827"/>
    </source>
</evidence>
<dbReference type="Proteomes" id="UP000050413">
    <property type="component" value="Unassembled WGS sequence"/>
</dbReference>
<evidence type="ECO:0000256" key="1">
    <source>
        <dbReference type="ARBA" id="ARBA00001946"/>
    </source>
</evidence>
<comment type="caution">
    <text evidence="13">The sequence shown here is derived from an EMBL/GenBank/DDBJ whole genome shotgun (WGS) entry which is preliminary data.</text>
</comment>
<dbReference type="InterPro" id="IPR024932">
    <property type="entry name" value="ApbE"/>
</dbReference>